<evidence type="ECO:0000313" key="2">
    <source>
        <dbReference type="EMBL" id="ARU58432.1"/>
    </source>
</evidence>
<sequence>MAFCNDRVSSLHLSPDAIAHLSDEEKLSTERGIRYRDAVHFALPHGEAWLFDYGIIVFWGVAEDERQALLNRLQIESHQINGEHQEHFRFATETDRVRIYRDTIILVDDDPLVRLALSHALAQSLKLTEYEAHAQQTIHDHAHLPEALAKTGKINLGRKQIAQIRGRLFSTKSDIILHYGLLDTPEFFWEYPEYEELYSIAARYLEIHQRVELLSKKLETIHELFEMLADEQKHQHSAFLEWIIIILIAIEIVMFGAQEIQSLYSSHAAQAQTTTSQTTTGL</sequence>
<protein>
    <recommendedName>
        <fullName evidence="1">DUF155 domain-containing protein</fullName>
    </recommendedName>
</protein>
<proteinExistence type="predicted"/>
<dbReference type="KEGG" id="ome:OLMES_4436"/>
<dbReference type="Pfam" id="PF02582">
    <property type="entry name" value="DUF155"/>
    <property type="match status" value="1"/>
</dbReference>
<gene>
    <name evidence="2" type="ORF">OLMES_4436</name>
</gene>
<dbReference type="InterPro" id="IPR051624">
    <property type="entry name" value="RMD1/Sad1-interacting"/>
</dbReference>
<dbReference type="EMBL" id="CP021425">
    <property type="protein sequence ID" value="ARU58432.1"/>
    <property type="molecule type" value="Genomic_DNA"/>
</dbReference>
<dbReference type="AlphaFoldDB" id="A0A1Y0ID02"/>
<dbReference type="OrthoDB" id="529323at2"/>
<keyword evidence="3" id="KW-1185">Reference proteome</keyword>
<evidence type="ECO:0000313" key="3">
    <source>
        <dbReference type="Proteomes" id="UP000196027"/>
    </source>
</evidence>
<dbReference type="RefSeq" id="WP_087463210.1">
    <property type="nucleotide sequence ID" value="NZ_CP021425.1"/>
</dbReference>
<accession>A0A1Y0ID02</accession>
<name>A0A1Y0ID02_9GAMM</name>
<evidence type="ECO:0000259" key="1">
    <source>
        <dbReference type="Pfam" id="PF02582"/>
    </source>
</evidence>
<reference evidence="2 3" key="1">
    <citation type="submission" date="2017-05" db="EMBL/GenBank/DDBJ databases">
        <title>Genomic insights into alkan degradation activity of Oleiphilus messinensis.</title>
        <authorList>
            <person name="Kozyavkin S.A."/>
            <person name="Slesarev A.I."/>
            <person name="Golyshin P.N."/>
            <person name="Korzhenkov A."/>
            <person name="Golyshina O.N."/>
            <person name="Toshchakov S.V."/>
        </authorList>
    </citation>
    <scope>NUCLEOTIDE SEQUENCE [LARGE SCALE GENOMIC DNA]</scope>
    <source>
        <strain evidence="2 3">ME102</strain>
    </source>
</reference>
<dbReference type="Proteomes" id="UP000196027">
    <property type="component" value="Chromosome"/>
</dbReference>
<dbReference type="InterPro" id="IPR003734">
    <property type="entry name" value="DUF155"/>
</dbReference>
<organism evidence="2 3">
    <name type="scientific">Oleiphilus messinensis</name>
    <dbReference type="NCBI Taxonomy" id="141451"/>
    <lineage>
        <taxon>Bacteria</taxon>
        <taxon>Pseudomonadati</taxon>
        <taxon>Pseudomonadota</taxon>
        <taxon>Gammaproteobacteria</taxon>
        <taxon>Oceanospirillales</taxon>
        <taxon>Oleiphilaceae</taxon>
        <taxon>Oleiphilus</taxon>
    </lineage>
</organism>
<dbReference type="PANTHER" id="PTHR16255">
    <property type="entry name" value="REQUIRED FOR MEIOTIC NUCLEAR DIVISION PROTEIN 1 HOMOLOG"/>
    <property type="match status" value="1"/>
</dbReference>
<dbReference type="PANTHER" id="PTHR16255:SF1">
    <property type="entry name" value="REQUIRED FOR MEIOTIC NUCLEAR DIVISION PROTEIN 1 HOMOLOG"/>
    <property type="match status" value="1"/>
</dbReference>
<feature type="domain" description="DUF155" evidence="1">
    <location>
        <begin position="49"/>
        <end position="214"/>
    </location>
</feature>